<dbReference type="EMBL" id="JARBJD010000367">
    <property type="protein sequence ID" value="KAK2943044.1"/>
    <property type="molecule type" value="Genomic_DNA"/>
</dbReference>
<name>A0ABQ9WV80_9EUKA</name>
<keyword evidence="4 8" id="KW-0378">Hydrolase</keyword>
<dbReference type="SUPFAM" id="SSF51445">
    <property type="entry name" value="(Trans)glycosidases"/>
    <property type="match status" value="1"/>
</dbReference>
<evidence type="ECO:0000256" key="5">
    <source>
        <dbReference type="ARBA" id="ARBA00023277"/>
    </source>
</evidence>
<keyword evidence="5 8" id="KW-0119">Carbohydrate metabolism</keyword>
<keyword evidence="7 8" id="KW-0624">Polysaccharide degradation</keyword>
<evidence type="ECO:0000256" key="2">
    <source>
        <dbReference type="ARBA" id="ARBA00005652"/>
    </source>
</evidence>
<sequence length="430" mass="48319">MLPLDTVSNSGYLNTDIFPMLEKLRDANVNGIMVDVWWGITEPTPKTYNFAPYLQLAQKCQSLGLRLQCVMSFHRCGGNVGDTVTIPLPSWVLQVPGIYYKDKHGNEDDEYISLAFDNTPLFSGRTPLQCYRDFMTAFKSAMGSYFGTTIEEIQVGCGPCGELRYPSYVTSVWKFPGVGEFQCYDEGMKADWEKEVTQIGHQDWIELPQNTGNYNDTPDSIPFWQVNSGYSSSYSSPYGKFFLNWYSNCLLRHGHDVLLIADQVFRDGQNKGSVSLACKISGIHWWHGIDRHPAEATAGYVNYGWYDGRGFYTRFASLCRQMGVLFDFTCFEMKNSEQTSSNANCQPEELVKQVLMEVKQAQCGICAENALAMYDTDHCNQIIANAGSVKGKDGKGLVTAVTFLRLTSELVNNGNNYNAFKTFVNTLKSV</sequence>
<dbReference type="Gene3D" id="3.20.20.80">
    <property type="entry name" value="Glycosidases"/>
    <property type="match status" value="1"/>
</dbReference>
<comment type="catalytic activity">
    <reaction evidence="1 8">
        <text>Hydrolysis of (1-&gt;4)-alpha-D-glucosidic linkages in polysaccharides so as to remove successive maltose units from the non-reducing ends of the chains.</text>
        <dbReference type="EC" id="3.2.1.2"/>
    </reaction>
</comment>
<dbReference type="InterPro" id="IPR018238">
    <property type="entry name" value="Glyco_hydro_14_CS"/>
</dbReference>
<proteinExistence type="inferred from homology"/>
<reference evidence="9 10" key="1">
    <citation type="journal article" date="2022" name="bioRxiv">
        <title>Genomics of Preaxostyla Flagellates Illuminates Evolutionary Transitions and the Path Towards Mitochondrial Loss.</title>
        <authorList>
            <person name="Novak L.V.F."/>
            <person name="Treitli S.C."/>
            <person name="Pyrih J."/>
            <person name="Halakuc P."/>
            <person name="Pipaliya S.V."/>
            <person name="Vacek V."/>
            <person name="Brzon O."/>
            <person name="Soukal P."/>
            <person name="Eme L."/>
            <person name="Dacks J.B."/>
            <person name="Karnkowska A."/>
            <person name="Elias M."/>
            <person name="Hampl V."/>
        </authorList>
    </citation>
    <scope>NUCLEOTIDE SEQUENCE [LARGE SCALE GENOMIC DNA]</scope>
    <source>
        <strain evidence="9">NAU3</strain>
        <tissue evidence="9">Gut</tissue>
    </source>
</reference>
<accession>A0ABQ9WV80</accession>
<evidence type="ECO:0000256" key="7">
    <source>
        <dbReference type="ARBA" id="ARBA00023326"/>
    </source>
</evidence>
<keyword evidence="10" id="KW-1185">Reference proteome</keyword>
<comment type="caution">
    <text evidence="9">The sequence shown here is derived from an EMBL/GenBank/DDBJ whole genome shotgun (WGS) entry which is preliminary data.</text>
</comment>
<organism evidence="9 10">
    <name type="scientific">Blattamonas nauphoetae</name>
    <dbReference type="NCBI Taxonomy" id="2049346"/>
    <lineage>
        <taxon>Eukaryota</taxon>
        <taxon>Metamonada</taxon>
        <taxon>Preaxostyla</taxon>
        <taxon>Oxymonadida</taxon>
        <taxon>Blattamonas</taxon>
    </lineage>
</organism>
<evidence type="ECO:0000313" key="10">
    <source>
        <dbReference type="Proteomes" id="UP001281761"/>
    </source>
</evidence>
<evidence type="ECO:0000313" key="9">
    <source>
        <dbReference type="EMBL" id="KAK2943044.1"/>
    </source>
</evidence>
<evidence type="ECO:0000256" key="3">
    <source>
        <dbReference type="ARBA" id="ARBA00012594"/>
    </source>
</evidence>
<dbReference type="Pfam" id="PF01373">
    <property type="entry name" value="Glyco_hydro_14"/>
    <property type="match status" value="1"/>
</dbReference>
<evidence type="ECO:0000256" key="4">
    <source>
        <dbReference type="ARBA" id="ARBA00022801"/>
    </source>
</evidence>
<evidence type="ECO:0000256" key="8">
    <source>
        <dbReference type="RuleBase" id="RU000509"/>
    </source>
</evidence>
<dbReference type="PANTHER" id="PTHR31352">
    <property type="entry name" value="BETA-AMYLASE 1, CHLOROPLASTIC"/>
    <property type="match status" value="1"/>
</dbReference>
<evidence type="ECO:0000256" key="1">
    <source>
        <dbReference type="ARBA" id="ARBA00000546"/>
    </source>
</evidence>
<dbReference type="GO" id="GO:0016161">
    <property type="term" value="F:beta-amylase activity"/>
    <property type="evidence" value="ECO:0007669"/>
    <property type="project" value="UniProtKB-EC"/>
</dbReference>
<dbReference type="EC" id="3.2.1.2" evidence="3 8"/>
<dbReference type="InterPro" id="IPR001554">
    <property type="entry name" value="Glyco_hydro_14"/>
</dbReference>
<dbReference type="Proteomes" id="UP001281761">
    <property type="component" value="Unassembled WGS sequence"/>
</dbReference>
<dbReference type="PROSITE" id="PS00506">
    <property type="entry name" value="BETA_AMYLASE_1"/>
    <property type="match status" value="1"/>
</dbReference>
<comment type="similarity">
    <text evidence="2 8">Belongs to the glycosyl hydrolase 14 family.</text>
</comment>
<dbReference type="InterPro" id="IPR017853">
    <property type="entry name" value="GH"/>
</dbReference>
<gene>
    <name evidence="9" type="ORF">BLNAU_22055</name>
</gene>
<keyword evidence="6 8" id="KW-0326">Glycosidase</keyword>
<dbReference type="PANTHER" id="PTHR31352:SF1">
    <property type="entry name" value="BETA-AMYLASE 3, CHLOROPLASTIC"/>
    <property type="match status" value="1"/>
</dbReference>
<dbReference type="PRINTS" id="PR00750">
    <property type="entry name" value="BETAAMYLASE"/>
</dbReference>
<protein>
    <recommendedName>
        <fullName evidence="3 8">Beta-amylase</fullName>
        <ecNumber evidence="3 8">3.2.1.2</ecNumber>
    </recommendedName>
</protein>
<evidence type="ECO:0000256" key="6">
    <source>
        <dbReference type="ARBA" id="ARBA00023295"/>
    </source>
</evidence>